<dbReference type="STRING" id="857967.G0R569"/>
<dbReference type="InterPro" id="IPR050754">
    <property type="entry name" value="FKBP4/5/8-like"/>
</dbReference>
<dbReference type="eggNOG" id="KOG0543">
    <property type="taxonomic scope" value="Eukaryota"/>
</dbReference>
<proteinExistence type="predicted"/>
<keyword evidence="2" id="KW-1185">Reference proteome</keyword>
<dbReference type="PANTHER" id="PTHR46512:SF9">
    <property type="entry name" value="PEPTIDYLPROLYL ISOMERASE"/>
    <property type="match status" value="1"/>
</dbReference>
<dbReference type="OrthoDB" id="1902587at2759"/>
<dbReference type="AlphaFoldDB" id="G0R569"/>
<dbReference type="PANTHER" id="PTHR46512">
    <property type="entry name" value="PEPTIDYLPROLYL ISOMERASE"/>
    <property type="match status" value="1"/>
</dbReference>
<protein>
    <submittedName>
        <fullName evidence="1">Uncharacterized protein</fullName>
    </submittedName>
</protein>
<dbReference type="EMBL" id="GL984361">
    <property type="protein sequence ID" value="EGR27393.1"/>
    <property type="molecule type" value="Genomic_DNA"/>
</dbReference>
<evidence type="ECO:0000313" key="1">
    <source>
        <dbReference type="EMBL" id="EGR27393.1"/>
    </source>
</evidence>
<dbReference type="RefSeq" id="XP_004024277.1">
    <property type="nucleotide sequence ID" value="XM_004024228.1"/>
</dbReference>
<dbReference type="Proteomes" id="UP000008983">
    <property type="component" value="Unassembled WGS sequence"/>
</dbReference>
<sequence length="562" mass="68385">MKKLLYYDSDLQSDNPPNFDSDNEPPKDIIRESKLLIKTDLNRVYKEIWQVLFFFKKKENNLKIGQGLPKPAKYDEVKVKFIEIDNPDCEENNKFPQGQLFQNYFDKLNKQDLLQFNLGKNKYEEWFDNIVESMKKNEICFIFMEYLKFDDNHMKILDYKKFYLFYLEDWTTVIDLRQDMNFLKKVIQKGQGIQRCEKSDEVIFNYKLSKEQEIIDERNSDEIIRVDKLMEIGFSDCIWRVMSSMKDQEIVECYITQKGFLDLENENFKEKYKINQSDEIHVYKLELNLKKLISIEDILGNGQLIKKQLFKGICTSKPEKDCRIFFSLKIEVNQQIIYDSGTINNLEEQVKNSNMSKIEFLENQKNCWKYILDEYKISKLLQKTLRRMKKSEECQIECKDNIYIQYGDDFKIIKEKCENQIPQSIVYYIKLFDFTDSKNTYTMTIDEKFNKVKEKISWIKIHQSKQNNQFNFYQQFYLYNKIRKIIIKKLLEYLNLQIIIFYQDNLLNKNYFQQNKLFFLLKEKNWFNNNYIFIKIVQNIKFVKYQFMFDEIIKMERISRVL</sequence>
<name>G0R569_ICHMU</name>
<organism evidence="1 2">
    <name type="scientific">Ichthyophthirius multifiliis</name>
    <name type="common">White spot disease agent</name>
    <name type="synonym">Ich</name>
    <dbReference type="NCBI Taxonomy" id="5932"/>
    <lineage>
        <taxon>Eukaryota</taxon>
        <taxon>Sar</taxon>
        <taxon>Alveolata</taxon>
        <taxon>Ciliophora</taxon>
        <taxon>Intramacronucleata</taxon>
        <taxon>Oligohymenophorea</taxon>
        <taxon>Hymenostomatida</taxon>
        <taxon>Ophryoglenina</taxon>
        <taxon>Ichthyophthirius</taxon>
    </lineage>
</organism>
<evidence type="ECO:0000313" key="2">
    <source>
        <dbReference type="Proteomes" id="UP000008983"/>
    </source>
</evidence>
<dbReference type="GeneID" id="14903443"/>
<gene>
    <name evidence="1" type="ORF">IMG5_196630</name>
</gene>
<dbReference type="InParanoid" id="G0R569"/>
<accession>G0R569</accession>
<reference evidence="1 2" key="1">
    <citation type="submission" date="2011-07" db="EMBL/GenBank/DDBJ databases">
        <authorList>
            <person name="Coyne R."/>
            <person name="Brami D."/>
            <person name="Johnson J."/>
            <person name="Hostetler J."/>
            <person name="Hannick L."/>
            <person name="Clark T."/>
            <person name="Cassidy-Hanley D."/>
            <person name="Inman J."/>
        </authorList>
    </citation>
    <scope>NUCLEOTIDE SEQUENCE [LARGE SCALE GENOMIC DNA]</scope>
    <source>
        <strain evidence="1 2">G5</strain>
    </source>
</reference>
<dbReference type="OMA" id="HAFGANE"/>